<proteinExistence type="predicted"/>
<accession>A0A2W0HLY0</accession>
<comment type="caution">
    <text evidence="1">The sequence shown here is derived from an EMBL/GenBank/DDBJ whole genome shotgun (WGS) entry which is preliminary data.</text>
</comment>
<protein>
    <submittedName>
        <fullName evidence="1">Uncharacterized protein</fullName>
    </submittedName>
</protein>
<dbReference type="AlphaFoldDB" id="A0A2W0HLY0"/>
<organism evidence="1 2">
    <name type="scientific">Alteribacter lacisalsi</name>
    <dbReference type="NCBI Taxonomy" id="2045244"/>
    <lineage>
        <taxon>Bacteria</taxon>
        <taxon>Bacillati</taxon>
        <taxon>Bacillota</taxon>
        <taxon>Bacilli</taxon>
        <taxon>Bacillales</taxon>
        <taxon>Bacillaceae</taxon>
        <taxon>Alteribacter</taxon>
    </lineage>
</organism>
<gene>
    <name evidence="1" type="ORF">CR205_05550</name>
</gene>
<evidence type="ECO:0000313" key="2">
    <source>
        <dbReference type="Proteomes" id="UP000248066"/>
    </source>
</evidence>
<dbReference type="EMBL" id="PDOF01000001">
    <property type="protein sequence ID" value="PYZ98062.1"/>
    <property type="molecule type" value="Genomic_DNA"/>
</dbReference>
<dbReference type="RefSeq" id="WP_142669865.1">
    <property type="nucleotide sequence ID" value="NZ_PDOF01000001.1"/>
</dbReference>
<evidence type="ECO:0000313" key="1">
    <source>
        <dbReference type="EMBL" id="PYZ98062.1"/>
    </source>
</evidence>
<reference evidence="1 2" key="1">
    <citation type="submission" date="2017-10" db="EMBL/GenBank/DDBJ databases">
        <title>Bacillus sp. nov., a halophilic bacterium isolated from a Yangshapao Lake.</title>
        <authorList>
            <person name="Wang H."/>
        </authorList>
    </citation>
    <scope>NUCLEOTIDE SEQUENCE [LARGE SCALE GENOMIC DNA]</scope>
    <source>
        <strain evidence="1 2">YSP-3</strain>
    </source>
</reference>
<sequence>MFEMTKLEGSLHAVPSLAGITAASERLQCIKQPSLREELKRKEKQTGFVLSLPHIWKYGYIECG</sequence>
<keyword evidence="2" id="KW-1185">Reference proteome</keyword>
<dbReference type="Proteomes" id="UP000248066">
    <property type="component" value="Unassembled WGS sequence"/>
</dbReference>
<name>A0A2W0HLY0_9BACI</name>